<evidence type="ECO:0000313" key="3">
    <source>
        <dbReference type="Proteomes" id="UP000327424"/>
    </source>
</evidence>
<organism evidence="2 3">
    <name type="scientific">Moritella marina ATCC 15381</name>
    <dbReference type="NCBI Taxonomy" id="1202962"/>
    <lineage>
        <taxon>Bacteria</taxon>
        <taxon>Pseudomonadati</taxon>
        <taxon>Pseudomonadota</taxon>
        <taxon>Gammaproteobacteria</taxon>
        <taxon>Alteromonadales</taxon>
        <taxon>Moritellaceae</taxon>
        <taxon>Moritella</taxon>
    </lineage>
</organism>
<dbReference type="KEGG" id="mmaa:FR932_07265"/>
<protein>
    <submittedName>
        <fullName evidence="2">Uncharacterized protein</fullName>
    </submittedName>
</protein>
<dbReference type="SUPFAM" id="SSF69318">
    <property type="entry name" value="Integrin alpha N-terminal domain"/>
    <property type="match status" value="1"/>
</dbReference>
<evidence type="ECO:0000256" key="1">
    <source>
        <dbReference type="SAM" id="Coils"/>
    </source>
</evidence>
<accession>A0A5J6WK60</accession>
<dbReference type="EMBL" id="CP044399">
    <property type="protein sequence ID" value="QFI37658.1"/>
    <property type="molecule type" value="Genomic_DNA"/>
</dbReference>
<keyword evidence="1" id="KW-0175">Coiled coil</keyword>
<proteinExistence type="predicted"/>
<dbReference type="InterPro" id="IPR028994">
    <property type="entry name" value="Integrin_alpha_N"/>
</dbReference>
<evidence type="ECO:0000313" key="2">
    <source>
        <dbReference type="EMBL" id="QFI37658.1"/>
    </source>
</evidence>
<dbReference type="PROSITE" id="PS51257">
    <property type="entry name" value="PROKAR_LIPOPROTEIN"/>
    <property type="match status" value="1"/>
</dbReference>
<keyword evidence="3" id="KW-1185">Reference proteome</keyword>
<reference evidence="2 3" key="1">
    <citation type="submission" date="2019-09" db="EMBL/GenBank/DDBJ databases">
        <title>Hybrid Assembly of the complete Genome of the Deep-Sea Bacterium Moritella marina from long Nanopore and Illumina reads.</title>
        <authorList>
            <person name="Magin S."/>
            <person name="Georgoulis A."/>
            <person name="Papadimitriou K."/>
            <person name="Iliakis G."/>
            <person name="Vorgias C.E."/>
        </authorList>
    </citation>
    <scope>NUCLEOTIDE SEQUENCE [LARGE SCALE GENOMIC DNA]</scope>
    <source>
        <strain evidence="2 3">MP-1</strain>
    </source>
</reference>
<dbReference type="Proteomes" id="UP000327424">
    <property type="component" value="Chromosome"/>
</dbReference>
<feature type="coiled-coil region" evidence="1">
    <location>
        <begin position="46"/>
        <end position="73"/>
    </location>
</feature>
<sequence length="802" mass="90334">MKTTLAFPILIFLSACSNIKETSTIKDDIKKISDELASNQYQPEDVKFIKAELREKKKSLQTEEDKYTSLLKKWGLLPEYDPVPFNPNSGQFDASYHPYVAPVSYTHKQDSIYFQHRNANTDGTNMHSLLPYSREPYVNSQSGFKVSSERMPTNISSDLDFSDQQYINTVYDVVAADFDSNFQQEIVTFYFKKFSSTNMQLRARITYIKDDQKRLHDIEDGNFNLSSDAATKDFLLYSTNSEPELDGKLKDVTECAYIQVESMDVTADGQDDFLVTQYCGEVKIWRPNNIFSSSGSFSLTQTFKHSFYYNNDIEKVSLATGNVDGDPAEELVIAFAEVCNQQGGGSSPYIEMHNIDSQGRSSSKFTRQLEGFTYNSAKSVSASQASPQDVESSRTYHLELNPSAITIGNIDEDPMNEVIIGGAPWSHPDDDNDQVISQDNVGVVYWDPSNAHNDFGHGNWGSETAFFKLNPGTWSWGRNVATDISAWDPFGWGSNKLIYFGDKVFQLPLETEDQGSQMYLVENGLPQESNSNISRSAFSVGNYALMDLVPIEGVVGEQSDIIDDAREELFILPFTMLHEEASDDRLFHTETSKPSFLVAVHDEWYYTHQTPEILPLNGGWFTLGDVYLKNNDKLDWHIPQEFAQNNDPRPITIDFTGQRMALEYEGIEEHSIGFSDPLIQGLFTLPPFYADSSGSEKSSVSIGFKSTSKDSLAISKGYSWQIKAGIKYKSKRENKFLGSNDFEVVFKGLNKGSTITTSENYTYSTSEYTFAETSTNGLHDHTLLLSIVPYDLFAYSVKNARP</sequence>
<dbReference type="AlphaFoldDB" id="A0A5J6WK60"/>
<name>A0A5J6WK60_MORMI</name>
<gene>
    <name evidence="2" type="ORF">FR932_07265</name>
</gene>